<comment type="caution">
    <text evidence="3">The sequence shown here is derived from an EMBL/GenBank/DDBJ whole genome shotgun (WGS) entry which is preliminary data.</text>
</comment>
<dbReference type="EMBL" id="VXPY01000099">
    <property type="protein sequence ID" value="MYD91516.1"/>
    <property type="molecule type" value="Genomic_DNA"/>
</dbReference>
<dbReference type="InterPro" id="IPR055170">
    <property type="entry name" value="GFO_IDH_MocA-like_dom"/>
</dbReference>
<dbReference type="PANTHER" id="PTHR43377:SF1">
    <property type="entry name" value="BILIVERDIN REDUCTASE A"/>
    <property type="match status" value="1"/>
</dbReference>
<reference evidence="3" key="1">
    <citation type="submission" date="2019-09" db="EMBL/GenBank/DDBJ databases">
        <title>Characterisation of the sponge microbiome using genome-centric metagenomics.</title>
        <authorList>
            <person name="Engelberts J.P."/>
            <person name="Robbins S.J."/>
            <person name="De Goeij J.M."/>
            <person name="Aranda M."/>
            <person name="Bell S.C."/>
            <person name="Webster N.S."/>
        </authorList>
    </citation>
    <scope>NUCLEOTIDE SEQUENCE</scope>
    <source>
        <strain evidence="3">SB0662_bin_9</strain>
    </source>
</reference>
<sequence length="333" mass="36542">MLRIAMLSFAHVHARGYARHIVDHPDLEMTCVWDDDSERGQTAATQCDVPFESDLEATLNRGDVDAVVVNATTNIHRDVILAAVNHGKHVFTEKALAVNLAEAREITAAVQASDIKFMISLPSRIRPETLFAREAIDKGWLGDITLMRARVAHSAALDKWFKGGSLWFGDEELAGGGSLFDLGCHTVDIMRWLLGPPASMVAKIQNYSGAYDIDDQAIAVAEFKSGAMGILDVSWLHRAGPNHIEIYGTEGYLGWDHRPGTVQIQSRKLAADGITGTITPDRLPNALPMPMDQWVTAIETDSSMTITVEDGLNLNEMLEGIYGSARSGRNWEF</sequence>
<dbReference type="Gene3D" id="3.30.360.10">
    <property type="entry name" value="Dihydrodipicolinate Reductase, domain 2"/>
    <property type="match status" value="1"/>
</dbReference>
<dbReference type="InterPro" id="IPR051450">
    <property type="entry name" value="Gfo/Idh/MocA_Oxidoreductases"/>
</dbReference>
<evidence type="ECO:0000313" key="3">
    <source>
        <dbReference type="EMBL" id="MYD91516.1"/>
    </source>
</evidence>
<dbReference type="Gene3D" id="3.40.50.720">
    <property type="entry name" value="NAD(P)-binding Rossmann-like Domain"/>
    <property type="match status" value="1"/>
</dbReference>
<dbReference type="AlphaFoldDB" id="A0A6B1DWY3"/>
<dbReference type="PANTHER" id="PTHR43377">
    <property type="entry name" value="BILIVERDIN REDUCTASE A"/>
    <property type="match status" value="1"/>
</dbReference>
<dbReference type="SUPFAM" id="SSF51735">
    <property type="entry name" value="NAD(P)-binding Rossmann-fold domains"/>
    <property type="match status" value="1"/>
</dbReference>
<dbReference type="InterPro" id="IPR036291">
    <property type="entry name" value="NAD(P)-bd_dom_sf"/>
</dbReference>
<feature type="domain" description="Gfo/Idh/MocA-like oxidoreductase N-terminal" evidence="1">
    <location>
        <begin position="15"/>
        <end position="118"/>
    </location>
</feature>
<dbReference type="GO" id="GO:0000166">
    <property type="term" value="F:nucleotide binding"/>
    <property type="evidence" value="ECO:0007669"/>
    <property type="project" value="InterPro"/>
</dbReference>
<gene>
    <name evidence="3" type="ORF">F4Y08_14485</name>
</gene>
<dbReference type="SUPFAM" id="SSF55347">
    <property type="entry name" value="Glyceraldehyde-3-phosphate dehydrogenase-like, C-terminal domain"/>
    <property type="match status" value="1"/>
</dbReference>
<accession>A0A6B1DWY3</accession>
<protein>
    <submittedName>
        <fullName evidence="3">Gfo/Idh/MocA family oxidoreductase</fullName>
    </submittedName>
</protein>
<evidence type="ECO:0000259" key="2">
    <source>
        <dbReference type="Pfam" id="PF22725"/>
    </source>
</evidence>
<dbReference type="Pfam" id="PF22725">
    <property type="entry name" value="GFO_IDH_MocA_C3"/>
    <property type="match status" value="1"/>
</dbReference>
<feature type="domain" description="GFO/IDH/MocA-like oxidoreductase" evidence="2">
    <location>
        <begin position="132"/>
        <end position="253"/>
    </location>
</feature>
<evidence type="ECO:0000259" key="1">
    <source>
        <dbReference type="Pfam" id="PF01408"/>
    </source>
</evidence>
<proteinExistence type="predicted"/>
<dbReference type="InterPro" id="IPR000683">
    <property type="entry name" value="Gfo/Idh/MocA-like_OxRdtase_N"/>
</dbReference>
<organism evidence="3">
    <name type="scientific">Caldilineaceae bacterium SB0662_bin_9</name>
    <dbReference type="NCBI Taxonomy" id="2605258"/>
    <lineage>
        <taxon>Bacteria</taxon>
        <taxon>Bacillati</taxon>
        <taxon>Chloroflexota</taxon>
        <taxon>Caldilineae</taxon>
        <taxon>Caldilineales</taxon>
        <taxon>Caldilineaceae</taxon>
    </lineage>
</organism>
<name>A0A6B1DWY3_9CHLR</name>
<dbReference type="Pfam" id="PF01408">
    <property type="entry name" value="GFO_IDH_MocA"/>
    <property type="match status" value="1"/>
</dbReference>